<organism evidence="2 3">
    <name type="scientific">Trichostrongylus colubriformis</name>
    <name type="common">Black scour worm</name>
    <dbReference type="NCBI Taxonomy" id="6319"/>
    <lineage>
        <taxon>Eukaryota</taxon>
        <taxon>Metazoa</taxon>
        <taxon>Ecdysozoa</taxon>
        <taxon>Nematoda</taxon>
        <taxon>Chromadorea</taxon>
        <taxon>Rhabditida</taxon>
        <taxon>Rhabditina</taxon>
        <taxon>Rhabditomorpha</taxon>
        <taxon>Strongyloidea</taxon>
        <taxon>Trichostrongylidae</taxon>
        <taxon>Trichostrongylus</taxon>
    </lineage>
</organism>
<gene>
    <name evidence="2" type="ORF">GCK32_016706</name>
</gene>
<dbReference type="EMBL" id="WIXE01023832">
    <property type="protein sequence ID" value="KAK5966149.1"/>
    <property type="molecule type" value="Genomic_DNA"/>
</dbReference>
<dbReference type="AlphaFoldDB" id="A0AAN8I9S7"/>
<dbReference type="Proteomes" id="UP001331761">
    <property type="component" value="Unassembled WGS sequence"/>
</dbReference>
<accession>A0AAN8I9S7</accession>
<feature type="non-terminal residue" evidence="2">
    <location>
        <position position="162"/>
    </location>
</feature>
<keyword evidence="3" id="KW-1185">Reference proteome</keyword>
<reference evidence="2 3" key="1">
    <citation type="submission" date="2019-10" db="EMBL/GenBank/DDBJ databases">
        <title>Assembly and Annotation for the nematode Trichostrongylus colubriformis.</title>
        <authorList>
            <person name="Martin J."/>
        </authorList>
    </citation>
    <scope>NUCLEOTIDE SEQUENCE [LARGE SCALE GENOMIC DNA]</scope>
    <source>
        <strain evidence="2">G859</strain>
        <tissue evidence="2">Whole worm</tissue>
    </source>
</reference>
<proteinExistence type="predicted"/>
<evidence type="ECO:0000313" key="3">
    <source>
        <dbReference type="Proteomes" id="UP001331761"/>
    </source>
</evidence>
<name>A0AAN8I9S7_TRICO</name>
<sequence length="162" mass="19617">MRKQVRMPLLFLQHQPLLWHPLYLLLLQLLLYKLFLIHSCRESLHCKYQECQLCLLLYLHLCSCLKVFGHLQDFQCLCRTSSYRINSDNNPQSSLQRLKVPRKFTIRKSLQAMQPQIKLPRLPSHLPWRLILRPWRRKMNIHHRPSPDQKMLDLPSLRNTFE</sequence>
<protein>
    <submittedName>
        <fullName evidence="2">Uncharacterized protein</fullName>
    </submittedName>
</protein>
<evidence type="ECO:0000313" key="2">
    <source>
        <dbReference type="EMBL" id="KAK5966149.1"/>
    </source>
</evidence>
<feature type="region of interest" description="Disordered" evidence="1">
    <location>
        <begin position="142"/>
        <end position="162"/>
    </location>
</feature>
<comment type="caution">
    <text evidence="2">The sequence shown here is derived from an EMBL/GenBank/DDBJ whole genome shotgun (WGS) entry which is preliminary data.</text>
</comment>
<evidence type="ECO:0000256" key="1">
    <source>
        <dbReference type="SAM" id="MobiDB-lite"/>
    </source>
</evidence>